<protein>
    <submittedName>
        <fullName evidence="3">Fels-2 prophage protein</fullName>
    </submittedName>
</protein>
<gene>
    <name evidence="1" type="ORF">NBR_LOCUS17128</name>
</gene>
<evidence type="ECO:0000313" key="1">
    <source>
        <dbReference type="EMBL" id="VDL80741.1"/>
    </source>
</evidence>
<sequence length="114" mass="12917">MFAQEKLEELLKNTTTNRLATLMNALSFELFGFIEPGECTGYRECNDTSRYVQHASANIVGVALEELTDEEKKEEIKKIINGTITEHGDLENGTSLQQTKKVATEVWECLQELF</sequence>
<evidence type="ECO:0000313" key="2">
    <source>
        <dbReference type="Proteomes" id="UP000271162"/>
    </source>
</evidence>
<reference evidence="3" key="1">
    <citation type="submission" date="2017-02" db="UniProtKB">
        <authorList>
            <consortium name="WormBaseParasite"/>
        </authorList>
    </citation>
    <scope>IDENTIFICATION</scope>
</reference>
<reference evidence="1 2" key="2">
    <citation type="submission" date="2018-11" db="EMBL/GenBank/DDBJ databases">
        <authorList>
            <consortium name="Pathogen Informatics"/>
        </authorList>
    </citation>
    <scope>NUCLEOTIDE SEQUENCE [LARGE SCALE GENOMIC DNA]</scope>
</reference>
<dbReference type="EMBL" id="UYSL01022572">
    <property type="protein sequence ID" value="VDL80741.1"/>
    <property type="molecule type" value="Genomic_DNA"/>
</dbReference>
<keyword evidence="2" id="KW-1185">Reference proteome</keyword>
<dbReference type="Proteomes" id="UP000271162">
    <property type="component" value="Unassembled WGS sequence"/>
</dbReference>
<name>A0A0N4YJI4_NIPBR</name>
<evidence type="ECO:0000313" key="3">
    <source>
        <dbReference type="WBParaSite" id="NBR_0001712701-mRNA-1"/>
    </source>
</evidence>
<organism evidence="3">
    <name type="scientific">Nippostrongylus brasiliensis</name>
    <name type="common">Rat hookworm</name>
    <dbReference type="NCBI Taxonomy" id="27835"/>
    <lineage>
        <taxon>Eukaryota</taxon>
        <taxon>Metazoa</taxon>
        <taxon>Ecdysozoa</taxon>
        <taxon>Nematoda</taxon>
        <taxon>Chromadorea</taxon>
        <taxon>Rhabditida</taxon>
        <taxon>Rhabditina</taxon>
        <taxon>Rhabditomorpha</taxon>
        <taxon>Strongyloidea</taxon>
        <taxon>Heligmosomidae</taxon>
        <taxon>Nippostrongylus</taxon>
    </lineage>
</organism>
<dbReference type="AlphaFoldDB" id="A0A0N4YJI4"/>
<accession>A0A0N4YJI4</accession>
<proteinExistence type="predicted"/>
<dbReference type="WBParaSite" id="NBR_0001712701-mRNA-1">
    <property type="protein sequence ID" value="NBR_0001712701-mRNA-1"/>
    <property type="gene ID" value="NBR_0001712701"/>
</dbReference>